<feature type="transmembrane region" description="Helical" evidence="1">
    <location>
        <begin position="200"/>
        <end position="222"/>
    </location>
</feature>
<dbReference type="OrthoDB" id="9814919at2"/>
<dbReference type="AlphaFoldDB" id="A0A101XR01"/>
<proteinExistence type="predicted"/>
<comment type="caution">
    <text evidence="2">The sequence shown here is derived from an EMBL/GenBank/DDBJ whole genome shotgun (WGS) entry which is preliminary data.</text>
</comment>
<dbReference type="RefSeq" id="WP_067715752.1">
    <property type="nucleotide sequence ID" value="NZ_LPVJ01000031.1"/>
</dbReference>
<reference evidence="2 3" key="1">
    <citation type="submission" date="2015-12" db="EMBL/GenBank/DDBJ databases">
        <title>Draft genome sequence of Acidibacillus ferrooxidans ITV001, isolated from a chalcopyrite acid mine drainage site in Brazil.</title>
        <authorList>
            <person name="Dall'Agnol H."/>
            <person name="Nancucheo I."/>
            <person name="Johnson B."/>
            <person name="Oliveira R."/>
            <person name="Leite L."/>
            <person name="Pylro V."/>
            <person name="Nunes G.L."/>
            <person name="Tzotzos G."/>
            <person name="Fernandes G.R."/>
            <person name="Dutra J."/>
            <person name="Orellana S.C."/>
            <person name="Oliveira G."/>
        </authorList>
    </citation>
    <scope>NUCLEOTIDE SEQUENCE [LARGE SCALE GENOMIC DNA]</scope>
    <source>
        <strain evidence="3">ITV01</strain>
    </source>
</reference>
<organism evidence="2 3">
    <name type="scientific">Ferroacidibacillus organovorans</name>
    <dbReference type="NCBI Taxonomy" id="1765683"/>
    <lineage>
        <taxon>Bacteria</taxon>
        <taxon>Bacillati</taxon>
        <taxon>Bacillota</taxon>
        <taxon>Bacilli</taxon>
        <taxon>Bacillales</taxon>
        <taxon>Alicyclobacillaceae</taxon>
        <taxon>Ferroacidibacillus</taxon>
    </lineage>
</organism>
<keyword evidence="1" id="KW-0472">Membrane</keyword>
<feature type="transmembrane region" description="Helical" evidence="1">
    <location>
        <begin position="159"/>
        <end position="179"/>
    </location>
</feature>
<evidence type="ECO:0000313" key="2">
    <source>
        <dbReference type="EMBL" id="KUO95938.1"/>
    </source>
</evidence>
<accession>A0A101XR01</accession>
<feature type="transmembrane region" description="Helical" evidence="1">
    <location>
        <begin position="77"/>
        <end position="94"/>
    </location>
</feature>
<keyword evidence="3" id="KW-1185">Reference proteome</keyword>
<feature type="transmembrane region" description="Helical" evidence="1">
    <location>
        <begin position="242"/>
        <end position="266"/>
    </location>
</feature>
<evidence type="ECO:0008006" key="4">
    <source>
        <dbReference type="Google" id="ProtNLM"/>
    </source>
</evidence>
<gene>
    <name evidence="2" type="ORF">ATW55_09355</name>
</gene>
<dbReference type="EMBL" id="LPVJ01000031">
    <property type="protein sequence ID" value="KUO95938.1"/>
    <property type="molecule type" value="Genomic_DNA"/>
</dbReference>
<evidence type="ECO:0000313" key="3">
    <source>
        <dbReference type="Proteomes" id="UP000053557"/>
    </source>
</evidence>
<name>A0A101XR01_9BACL</name>
<feature type="transmembrane region" description="Helical" evidence="1">
    <location>
        <begin position="124"/>
        <end position="147"/>
    </location>
</feature>
<keyword evidence="1" id="KW-1133">Transmembrane helix</keyword>
<evidence type="ECO:0000256" key="1">
    <source>
        <dbReference type="SAM" id="Phobius"/>
    </source>
</evidence>
<sequence>MIDLMTALFLGIIHGITPDEHTWPITFSYAIGSYSTKGGMRAGFYFSAAFTAQRAIVSQLAYFALAGFLMKSGEETIIYFLVGLVMALSGYYVLNRGKSFHFFPWVERLLPAVSEDGKPVPVKLALLHGFVAGWGTGAMATILYTVIAPTMPTPWLGSMPGFLFGAGSTIMQVIIGAAFGRWMEQRNLGDKAKAFIGRYVAGNTLLYGGILFVFIAIIAFWMPGLMDWGIATGIHIHNLDTINVALLLVIVIVAGIGGSSIWRALLKVKEKGAS</sequence>
<keyword evidence="1" id="KW-0812">Transmembrane</keyword>
<protein>
    <recommendedName>
        <fullName evidence="4">Urease accessory protein UreH-like transmembrane domain-containing protein</fullName>
    </recommendedName>
</protein>
<dbReference type="Proteomes" id="UP000053557">
    <property type="component" value="Unassembled WGS sequence"/>
</dbReference>
<feature type="transmembrane region" description="Helical" evidence="1">
    <location>
        <begin position="44"/>
        <end position="65"/>
    </location>
</feature>